<dbReference type="EMBL" id="JBBHKQ010000001">
    <property type="protein sequence ID" value="MEJ5899476.1"/>
    <property type="molecule type" value="Genomic_DNA"/>
</dbReference>
<keyword evidence="3" id="KW-0804">Transcription</keyword>
<dbReference type="SUPFAM" id="SSF46689">
    <property type="entry name" value="Homeodomain-like"/>
    <property type="match status" value="1"/>
</dbReference>
<dbReference type="AlphaFoldDB" id="A0ABD5JUC0"/>
<dbReference type="SUPFAM" id="SSF48498">
    <property type="entry name" value="Tetracyclin repressor-like, C-terminal domain"/>
    <property type="match status" value="1"/>
</dbReference>
<organism evidence="7 8">
    <name type="scientific">Ochrobactrum teleogrylli</name>
    <dbReference type="NCBI Taxonomy" id="2479765"/>
    <lineage>
        <taxon>Bacteria</taxon>
        <taxon>Pseudomonadati</taxon>
        <taxon>Pseudomonadota</taxon>
        <taxon>Alphaproteobacteria</taxon>
        <taxon>Hyphomicrobiales</taxon>
        <taxon>Brucellaceae</taxon>
        <taxon>Brucella/Ochrobactrum group</taxon>
        <taxon>Ochrobactrum</taxon>
    </lineage>
</organism>
<dbReference type="PROSITE" id="PS01081">
    <property type="entry name" value="HTH_TETR_1"/>
    <property type="match status" value="1"/>
</dbReference>
<comment type="caution">
    <text evidence="7">The sequence shown here is derived from an EMBL/GenBank/DDBJ whole genome shotgun (WGS) entry which is preliminary data.</text>
</comment>
<evidence type="ECO:0000256" key="4">
    <source>
        <dbReference type="PROSITE-ProRule" id="PRU00335"/>
    </source>
</evidence>
<evidence type="ECO:0000259" key="6">
    <source>
        <dbReference type="PROSITE" id="PS50977"/>
    </source>
</evidence>
<name>A0ABD5JUC0_9HYPH</name>
<evidence type="ECO:0000256" key="1">
    <source>
        <dbReference type="ARBA" id="ARBA00023015"/>
    </source>
</evidence>
<accession>A0ABD5JUC0</accession>
<feature type="region of interest" description="Disordered" evidence="5">
    <location>
        <begin position="1"/>
        <end position="48"/>
    </location>
</feature>
<dbReference type="Proteomes" id="UP001362311">
    <property type="component" value="Unassembled WGS sequence"/>
</dbReference>
<dbReference type="Pfam" id="PF14246">
    <property type="entry name" value="TetR_C_7"/>
    <property type="match status" value="1"/>
</dbReference>
<evidence type="ECO:0000256" key="2">
    <source>
        <dbReference type="ARBA" id="ARBA00023125"/>
    </source>
</evidence>
<dbReference type="RefSeq" id="WP_339438908.1">
    <property type="nucleotide sequence ID" value="NZ_JBBHKQ010000001.1"/>
</dbReference>
<gene>
    <name evidence="7" type="ORF">WIX40_05055</name>
</gene>
<dbReference type="PRINTS" id="PR00455">
    <property type="entry name" value="HTHTETR"/>
</dbReference>
<dbReference type="FunFam" id="1.10.10.60:FF:000141">
    <property type="entry name" value="TetR family transcriptional regulator"/>
    <property type="match status" value="1"/>
</dbReference>
<dbReference type="InterPro" id="IPR050109">
    <property type="entry name" value="HTH-type_TetR-like_transc_reg"/>
</dbReference>
<keyword evidence="2 4" id="KW-0238">DNA-binding</keyword>
<dbReference type="InterPro" id="IPR036271">
    <property type="entry name" value="Tet_transcr_reg_TetR-rel_C_sf"/>
</dbReference>
<dbReference type="PROSITE" id="PS50977">
    <property type="entry name" value="HTH_TETR_2"/>
    <property type="match status" value="1"/>
</dbReference>
<dbReference type="PANTHER" id="PTHR30055:SF146">
    <property type="entry name" value="HTH-TYPE TRANSCRIPTIONAL DUAL REGULATOR CECR"/>
    <property type="match status" value="1"/>
</dbReference>
<dbReference type="PANTHER" id="PTHR30055">
    <property type="entry name" value="HTH-TYPE TRANSCRIPTIONAL REGULATOR RUTR"/>
    <property type="match status" value="1"/>
</dbReference>
<evidence type="ECO:0000313" key="7">
    <source>
        <dbReference type="EMBL" id="MEJ5899476.1"/>
    </source>
</evidence>
<evidence type="ECO:0000256" key="3">
    <source>
        <dbReference type="ARBA" id="ARBA00023163"/>
    </source>
</evidence>
<feature type="domain" description="HTH tetR-type" evidence="6">
    <location>
        <begin position="71"/>
        <end position="131"/>
    </location>
</feature>
<dbReference type="InterPro" id="IPR009057">
    <property type="entry name" value="Homeodomain-like_sf"/>
</dbReference>
<evidence type="ECO:0000256" key="5">
    <source>
        <dbReference type="SAM" id="MobiDB-lite"/>
    </source>
</evidence>
<dbReference type="InterPro" id="IPR001647">
    <property type="entry name" value="HTH_TetR"/>
</dbReference>
<dbReference type="Pfam" id="PF00440">
    <property type="entry name" value="TetR_N"/>
    <property type="match status" value="1"/>
</dbReference>
<dbReference type="Gene3D" id="1.10.357.10">
    <property type="entry name" value="Tetracycline Repressor, domain 2"/>
    <property type="match status" value="1"/>
</dbReference>
<feature type="DNA-binding region" description="H-T-H motif" evidence="4">
    <location>
        <begin position="94"/>
        <end position="113"/>
    </location>
</feature>
<proteinExistence type="predicted"/>
<dbReference type="InterPro" id="IPR039536">
    <property type="entry name" value="TetR_C_Proteobacteria"/>
</dbReference>
<protein>
    <submittedName>
        <fullName evidence="7">TetR/AcrR family transcriptional regulator</fullName>
    </submittedName>
</protein>
<feature type="compositionally biased region" description="Low complexity" evidence="5">
    <location>
        <begin position="25"/>
        <end position="35"/>
    </location>
</feature>
<keyword evidence="1" id="KW-0805">Transcription regulation</keyword>
<evidence type="ECO:0000313" key="8">
    <source>
        <dbReference type="Proteomes" id="UP001362311"/>
    </source>
</evidence>
<reference evidence="7 8" key="1">
    <citation type="submission" date="2024-03" db="EMBL/GenBank/DDBJ databases">
        <title>Reference genomes for the five species model microbial community.</title>
        <authorList>
            <person name="Padfield D."/>
        </authorList>
    </citation>
    <scope>NUCLEOTIDE SEQUENCE [LARGE SCALE GENOMIC DNA]</scope>
    <source>
        <strain evidence="7 8">AB1</strain>
    </source>
</reference>
<dbReference type="InterPro" id="IPR023772">
    <property type="entry name" value="DNA-bd_HTH_TetR-type_CS"/>
</dbReference>
<dbReference type="Gene3D" id="1.10.10.60">
    <property type="entry name" value="Homeodomain-like"/>
    <property type="match status" value="1"/>
</dbReference>
<dbReference type="GO" id="GO:0003677">
    <property type="term" value="F:DNA binding"/>
    <property type="evidence" value="ECO:0007669"/>
    <property type="project" value="UniProtKB-UniRule"/>
</dbReference>
<feature type="compositionally biased region" description="Basic and acidic residues" evidence="5">
    <location>
        <begin position="36"/>
        <end position="48"/>
    </location>
</feature>
<sequence>MKPERHTKESPDTLTTPDLDRHDAGGAAANVAGTGKKSEKLPKSEKLKAGSFACAPETECGRTRLGAGQDPAKRSQILEGAQSVFLRMGFDAASMNDITREAGVSKGTIYVYFNSKEDLFVALCEHYRHTMFSALIGKLDNGFSNREELTEFGIALVTLITSSTAIRAQRIVLGVSERKPELSARFYDRGPKRSLVAMAEYLEKMIENGVLEPFEVDRVAYQLSDLFLAGLYRPRLFGVIADEPTEEAIRKNVETAVDFFFRAYGKRS</sequence>
<feature type="compositionally biased region" description="Basic and acidic residues" evidence="5">
    <location>
        <begin position="1"/>
        <end position="11"/>
    </location>
</feature>